<keyword evidence="2" id="KW-1185">Reference proteome</keyword>
<comment type="caution">
    <text evidence="1">The sequence shown here is derived from an EMBL/GenBank/DDBJ whole genome shotgun (WGS) entry which is preliminary data.</text>
</comment>
<evidence type="ECO:0000313" key="2">
    <source>
        <dbReference type="Proteomes" id="UP000617402"/>
    </source>
</evidence>
<dbReference type="NCBIfam" id="TIGR01909">
    <property type="entry name" value="C_GCAxxG_C_C"/>
    <property type="match status" value="1"/>
</dbReference>
<sequence>MKSKVVEKSVQYFKEGLYCSEAILKAFNEEYNLGLNDEFMRIATGFGAGLGASKCLCGSLTGGVMVLSVVKGRKSADESEAPSFESAAKLHDEFRREFNATCCRVLTRPVEWGTPEHHQYCVQFVEKATELTEEILSEGIQVKKNLAI</sequence>
<evidence type="ECO:0000313" key="1">
    <source>
        <dbReference type="EMBL" id="MBC9786591.1"/>
    </source>
</evidence>
<reference evidence="1 2" key="1">
    <citation type="submission" date="2020-07" db="EMBL/GenBank/DDBJ databases">
        <title>Draft whole-genome sequence of Heliobacterium chlorum DSM 3682, type strain.</title>
        <authorList>
            <person name="Kyndt J.A."/>
            <person name="Meyer T.E."/>
            <person name="Imhoff J.F."/>
        </authorList>
    </citation>
    <scope>NUCLEOTIDE SEQUENCE [LARGE SCALE GENOMIC DNA]</scope>
    <source>
        <strain evidence="1 2">DSM 3682</strain>
    </source>
</reference>
<dbReference type="InterPro" id="IPR010181">
    <property type="entry name" value="CGCAxxGCC_motif"/>
</dbReference>
<accession>A0ABR7T9Y2</accession>
<dbReference type="Proteomes" id="UP000617402">
    <property type="component" value="Unassembled WGS sequence"/>
</dbReference>
<dbReference type="InterPro" id="IPR036280">
    <property type="entry name" value="Multihaem_cyt_sf"/>
</dbReference>
<protein>
    <submittedName>
        <fullName evidence="1">C-GCAxxG-C-C family protein</fullName>
    </submittedName>
</protein>
<gene>
    <name evidence="1" type="ORF">H1S01_19285</name>
</gene>
<organism evidence="1 2">
    <name type="scientific">Heliobacterium chlorum</name>
    <dbReference type="NCBI Taxonomy" id="2698"/>
    <lineage>
        <taxon>Bacteria</taxon>
        <taxon>Bacillati</taxon>
        <taxon>Bacillota</taxon>
        <taxon>Clostridia</taxon>
        <taxon>Eubacteriales</taxon>
        <taxon>Heliobacteriaceae</taxon>
        <taxon>Heliobacterium</taxon>
    </lineage>
</organism>
<dbReference type="EMBL" id="JACVHF010000051">
    <property type="protein sequence ID" value="MBC9786591.1"/>
    <property type="molecule type" value="Genomic_DNA"/>
</dbReference>
<proteinExistence type="predicted"/>
<name>A0ABR7T9Y2_HELCL</name>
<dbReference type="Pfam" id="PF09719">
    <property type="entry name" value="C_GCAxxG_C_C"/>
    <property type="match status" value="1"/>
</dbReference>
<dbReference type="SUPFAM" id="SSF48695">
    <property type="entry name" value="Multiheme cytochromes"/>
    <property type="match status" value="1"/>
</dbReference>